<dbReference type="GO" id="GO:0004222">
    <property type="term" value="F:metalloendopeptidase activity"/>
    <property type="evidence" value="ECO:0007669"/>
    <property type="project" value="InterPro"/>
</dbReference>
<dbReference type="AlphaFoldDB" id="A0A2N5VEA2"/>
<keyword evidence="7 11" id="KW-0862">Zinc</keyword>
<evidence type="ECO:0000256" key="12">
    <source>
        <dbReference type="RuleBase" id="RU364017"/>
    </source>
</evidence>
<evidence type="ECO:0000256" key="4">
    <source>
        <dbReference type="ARBA" id="ARBA00022670"/>
    </source>
</evidence>
<keyword evidence="12" id="KW-0732">Signal</keyword>
<reference evidence="13 14" key="1">
    <citation type="submission" date="2017-11" db="EMBL/GenBank/DDBJ databases">
        <title>De novo assembly and phasing of dikaryotic genomes from two isolates of Puccinia coronata f. sp. avenae, the causal agent of oat crown rust.</title>
        <authorList>
            <person name="Miller M.E."/>
            <person name="Zhang Y."/>
            <person name="Omidvar V."/>
            <person name="Sperschneider J."/>
            <person name="Schwessinger B."/>
            <person name="Raley C."/>
            <person name="Palmer J.M."/>
            <person name="Garnica D."/>
            <person name="Upadhyaya N."/>
            <person name="Rathjen J."/>
            <person name="Taylor J.M."/>
            <person name="Park R.F."/>
            <person name="Dodds P.N."/>
            <person name="Hirsch C.D."/>
            <person name="Kianian S.F."/>
            <person name="Figueroa M."/>
        </authorList>
    </citation>
    <scope>NUCLEOTIDE SEQUENCE [LARGE SCALE GENOMIC DNA]</scope>
    <source>
        <strain evidence="13">12SD80</strain>
    </source>
</reference>
<dbReference type="InterPro" id="IPR001842">
    <property type="entry name" value="Peptidase_M36"/>
</dbReference>
<dbReference type="EMBL" id="PGCI01000024">
    <property type="protein sequence ID" value="PLW48328.1"/>
    <property type="molecule type" value="Genomic_DNA"/>
</dbReference>
<name>A0A2N5VEA2_9BASI</name>
<comment type="similarity">
    <text evidence="2 12">Belongs to the peptidase M36 family.</text>
</comment>
<comment type="cofactor">
    <cofactor evidence="11">
        <name>Zn(2+)</name>
        <dbReference type="ChEBI" id="CHEBI:29105"/>
    </cofactor>
    <text evidence="11">Binds 1 zinc ion per subunit.</text>
</comment>
<dbReference type="GO" id="GO:0005615">
    <property type="term" value="C:extracellular space"/>
    <property type="evidence" value="ECO:0007669"/>
    <property type="project" value="InterPro"/>
</dbReference>
<evidence type="ECO:0000256" key="7">
    <source>
        <dbReference type="ARBA" id="ARBA00022833"/>
    </source>
</evidence>
<dbReference type="CDD" id="cd09596">
    <property type="entry name" value="M36"/>
    <property type="match status" value="1"/>
</dbReference>
<protein>
    <recommendedName>
        <fullName evidence="12">Extracellular metalloproteinase</fullName>
        <ecNumber evidence="12">3.4.24.-</ecNumber>
    </recommendedName>
    <alternativeName>
        <fullName evidence="12">Fungalysin</fullName>
    </alternativeName>
</protein>
<gene>
    <name evidence="13" type="ORF">PCASD_02851</name>
</gene>
<evidence type="ECO:0000256" key="1">
    <source>
        <dbReference type="ARBA" id="ARBA00004613"/>
    </source>
</evidence>
<accession>A0A2N5VEA2</accession>
<dbReference type="InterPro" id="IPR027268">
    <property type="entry name" value="Peptidase_M4/M1_CTD_sf"/>
</dbReference>
<evidence type="ECO:0000256" key="6">
    <source>
        <dbReference type="ARBA" id="ARBA00022801"/>
    </source>
</evidence>
<dbReference type="Proteomes" id="UP000235392">
    <property type="component" value="Unassembled WGS sequence"/>
</dbReference>
<keyword evidence="5 11" id="KW-0479">Metal-binding</keyword>
<sequence length="922" mass="101865">MLSLHILLAALSSLALIHSKDSLPPSSPRKSINYGPELSAHSIKTSIYSAHNHPDSHFQASLIRFNTAFAGSLLPIRDTFHQTHASSIKQFGIKIATEFLHHIHPSPSLTFQLTSAHVSKHTNILHAYFVQTIPLDGVNHHLKVHNAVANLNLDLDPRSAKFGHILSHSDSFHPIEETPSTSHAINFLISFEAQQDSDCTQLKNQFDRVLQSLSSNQQVPNQQVMGLFSAQSSVQSGGDKKLLTDFTEEELNLIAECEMSNGAKKTINSDVVDPRIALISFLTLAADPKTENHLRARSLEDLVDSIHIVKKNPTSALFQSASDSDNSDTDSPIFELFNVPGALGPDSLDGASSTKATSAELAWLSVDSQSDSQSGPRDLKMVWKFEYRSHSNWYESYVDASSPGLVPMVIDWIKDFRPTSELAPSYSEHVAIQSALVEEFKRPFTSSESLGDNPSQAKSEVDLPLLHEGATEERRSASYRVFPWSVNDPTLAKREIVKAPSNSIASPLGWHTIPPTDRTSQQRDISQLSTDWSRHVPQHGLRATDSRGNNVYAQENWEGLDNWESNHRPNGTDDLQFHFHLGWNHTDSPTETHVNPKRYIDAAISELFFTCNEYHDLTYLYGFDEESGNFQQHNFGRGGKGSDAVIANAQDGSGYNNANFATPPDGRNGRMRMYVWNGAEPWRDGDLEAGIVIHEYSHGVSIRLTGGPANSGCLGWGESGGMGEGWGDFFATLIRMHKSKPVDFTMGEWASGVKGGIRKYKYSLDNKVNPETYQTLDQPGYWGVHAIGEVWAEMLFTVAEELIAKHGFEPSLFPPTDETDENGFYAISKLSGKKVPKRGNTLIFQLVLDGMKIQPCRPGFFDARNAILEADSILTGGENQCEIWKGFSKRGLGPKAAIKGNTPWGGGIRTDDFSLPNGVCKT</sequence>
<feature type="binding site" evidence="11">
    <location>
        <position position="694"/>
    </location>
    <ligand>
        <name>Zn(2+)</name>
        <dbReference type="ChEBI" id="CHEBI:29105"/>
        <note>catalytic</note>
    </ligand>
</feature>
<dbReference type="GO" id="GO:0006508">
    <property type="term" value="P:proteolysis"/>
    <property type="evidence" value="ECO:0007669"/>
    <property type="project" value="UniProtKB-KW"/>
</dbReference>
<dbReference type="PANTHER" id="PTHR33478:SF1">
    <property type="entry name" value="EXTRACELLULAR METALLOPROTEINASE MEP"/>
    <property type="match status" value="1"/>
</dbReference>
<keyword evidence="3 12" id="KW-0964">Secreted</keyword>
<keyword evidence="9 12" id="KW-0865">Zymogen</keyword>
<evidence type="ECO:0000313" key="13">
    <source>
        <dbReference type="EMBL" id="PLW48328.1"/>
    </source>
</evidence>
<dbReference type="Gene3D" id="3.10.170.10">
    <property type="match status" value="1"/>
</dbReference>
<evidence type="ECO:0000313" key="14">
    <source>
        <dbReference type="Proteomes" id="UP000235392"/>
    </source>
</evidence>
<evidence type="ECO:0000256" key="11">
    <source>
        <dbReference type="PIRSR" id="PIRSR601842-2"/>
    </source>
</evidence>
<evidence type="ECO:0000256" key="8">
    <source>
        <dbReference type="ARBA" id="ARBA00023049"/>
    </source>
</evidence>
<feature type="binding site" evidence="11">
    <location>
        <position position="698"/>
    </location>
    <ligand>
        <name>Zn(2+)</name>
        <dbReference type="ChEBI" id="CHEBI:29105"/>
        <note>catalytic</note>
    </ligand>
</feature>
<keyword evidence="6 12" id="KW-0378">Hydrolase</keyword>
<dbReference type="EC" id="3.4.24.-" evidence="12"/>
<dbReference type="GO" id="GO:0008270">
    <property type="term" value="F:zinc ion binding"/>
    <property type="evidence" value="ECO:0007669"/>
    <property type="project" value="InterPro"/>
</dbReference>
<dbReference type="PANTHER" id="PTHR33478">
    <property type="entry name" value="EXTRACELLULAR METALLOPROTEINASE MEP"/>
    <property type="match status" value="1"/>
</dbReference>
<evidence type="ECO:0000256" key="3">
    <source>
        <dbReference type="ARBA" id="ARBA00022525"/>
    </source>
</evidence>
<evidence type="ECO:0000256" key="2">
    <source>
        <dbReference type="ARBA" id="ARBA00006006"/>
    </source>
</evidence>
<evidence type="ECO:0000256" key="5">
    <source>
        <dbReference type="ARBA" id="ARBA00022723"/>
    </source>
</evidence>
<evidence type="ECO:0000256" key="9">
    <source>
        <dbReference type="ARBA" id="ARBA00023145"/>
    </source>
</evidence>
<proteinExistence type="inferred from homology"/>
<comment type="caution">
    <text evidence="13">The sequence shown here is derived from an EMBL/GenBank/DDBJ whole genome shotgun (WGS) entry which is preliminary data.</text>
</comment>
<organism evidence="13 14">
    <name type="scientific">Puccinia coronata f. sp. avenae</name>
    <dbReference type="NCBI Taxonomy" id="200324"/>
    <lineage>
        <taxon>Eukaryota</taxon>
        <taxon>Fungi</taxon>
        <taxon>Dikarya</taxon>
        <taxon>Basidiomycota</taxon>
        <taxon>Pucciniomycotina</taxon>
        <taxon>Pucciniomycetes</taxon>
        <taxon>Pucciniales</taxon>
        <taxon>Pucciniaceae</taxon>
        <taxon>Puccinia</taxon>
    </lineage>
</organism>
<evidence type="ECO:0000256" key="10">
    <source>
        <dbReference type="PIRSR" id="PIRSR601842-1"/>
    </source>
</evidence>
<keyword evidence="4 12" id="KW-0645">Protease</keyword>
<feature type="signal peptide" evidence="12">
    <location>
        <begin position="1"/>
        <end position="19"/>
    </location>
</feature>
<dbReference type="SUPFAM" id="SSF55486">
    <property type="entry name" value="Metalloproteases ('zincins'), catalytic domain"/>
    <property type="match status" value="1"/>
</dbReference>
<dbReference type="Gene3D" id="1.10.390.10">
    <property type="entry name" value="Neutral Protease Domain 2"/>
    <property type="match status" value="1"/>
</dbReference>
<comment type="subcellular location">
    <subcellularLocation>
        <location evidence="1 12">Secreted</location>
    </subcellularLocation>
</comment>
<keyword evidence="8 12" id="KW-0482">Metalloprotease</keyword>
<feature type="chain" id="PRO_5014489933" description="Extracellular metalloproteinase" evidence="12">
    <location>
        <begin position="20"/>
        <end position="922"/>
    </location>
</feature>
<feature type="binding site" evidence="11">
    <location>
        <position position="724"/>
    </location>
    <ligand>
        <name>Zn(2+)</name>
        <dbReference type="ChEBI" id="CHEBI:29105"/>
        <note>catalytic</note>
    </ligand>
</feature>
<feature type="active site" evidence="10">
    <location>
        <position position="695"/>
    </location>
</feature>
<dbReference type="InterPro" id="IPR050371">
    <property type="entry name" value="Fungal_virulence_M36"/>
</dbReference>
<dbReference type="Pfam" id="PF02128">
    <property type="entry name" value="Peptidase_M36"/>
    <property type="match status" value="1"/>
</dbReference>